<proteinExistence type="inferred from homology"/>
<dbReference type="InterPro" id="IPR023997">
    <property type="entry name" value="TonB-dep_OMP_SusC/RagA_CS"/>
</dbReference>
<feature type="domain" description="TonB-dependent receptor plug" evidence="12">
    <location>
        <begin position="115"/>
        <end position="223"/>
    </location>
</feature>
<evidence type="ECO:0000259" key="11">
    <source>
        <dbReference type="Pfam" id="PF00593"/>
    </source>
</evidence>
<evidence type="ECO:0000256" key="1">
    <source>
        <dbReference type="ARBA" id="ARBA00004571"/>
    </source>
</evidence>
<dbReference type="Proteomes" id="UP000677244">
    <property type="component" value="Unassembled WGS sequence"/>
</dbReference>
<dbReference type="InterPro" id="IPR037066">
    <property type="entry name" value="Plug_dom_sf"/>
</dbReference>
<evidence type="ECO:0000256" key="6">
    <source>
        <dbReference type="ARBA" id="ARBA00023136"/>
    </source>
</evidence>
<keyword evidence="5 9" id="KW-0798">TonB box</keyword>
<dbReference type="InterPro" id="IPR012910">
    <property type="entry name" value="Plug_dom"/>
</dbReference>
<accession>A0ABS3YLM8</accession>
<dbReference type="Pfam" id="PF13715">
    <property type="entry name" value="CarbopepD_reg_2"/>
    <property type="match status" value="1"/>
</dbReference>
<dbReference type="RefSeq" id="WP_209136882.1">
    <property type="nucleotide sequence ID" value="NZ_JAGHKO010000001.1"/>
</dbReference>
<organism evidence="13 14">
    <name type="scientific">Niastella soli</name>
    <dbReference type="NCBI Taxonomy" id="2821487"/>
    <lineage>
        <taxon>Bacteria</taxon>
        <taxon>Pseudomonadati</taxon>
        <taxon>Bacteroidota</taxon>
        <taxon>Chitinophagia</taxon>
        <taxon>Chitinophagales</taxon>
        <taxon>Chitinophagaceae</taxon>
        <taxon>Niastella</taxon>
    </lineage>
</organism>
<feature type="chain" id="PRO_5046115160" evidence="10">
    <location>
        <begin position="21"/>
        <end position="1073"/>
    </location>
</feature>
<keyword evidence="3 8" id="KW-1134">Transmembrane beta strand</keyword>
<keyword evidence="6 8" id="KW-0472">Membrane</keyword>
<comment type="caution">
    <text evidence="13">The sequence shown here is derived from an EMBL/GenBank/DDBJ whole genome shotgun (WGS) entry which is preliminary data.</text>
</comment>
<keyword evidence="13" id="KW-0675">Receptor</keyword>
<evidence type="ECO:0000313" key="13">
    <source>
        <dbReference type="EMBL" id="MBO9198795.1"/>
    </source>
</evidence>
<dbReference type="SUPFAM" id="SSF49464">
    <property type="entry name" value="Carboxypeptidase regulatory domain-like"/>
    <property type="match status" value="1"/>
</dbReference>
<evidence type="ECO:0000256" key="5">
    <source>
        <dbReference type="ARBA" id="ARBA00023077"/>
    </source>
</evidence>
<sequence>MRTRITFVVLSLILPIFLFAQTRQIKGAVTDDKGSPVSGVSVIVKGSHNGTTTDAAGKFNFTIPGESGKVTLVISYLGFKQLETTADGINPITVSMQKEDNSLEDVVVIGYGTAKKKDLTGSVASVGTKDLKDVPVNSVAEALAGRLAGVQVTTTEGRPGADILVRVRGGGSISQDNSPLYIVDGIPVDNALSLISPQEIESINVLKDAASTAVYGARGANGVVVITTKGGKDMKTRVGYDGYAGVRKITNTLDVMNPYDFVMYQYQRYNGSADERTAFEKTYGRWQDLDIYKNMPNRDWQHEVFGRSALNKTHAVSVTGGSKASTFNLNLSNTKEDGIMLESGFKRTLASFKFDHRASDKFRVGFNARYSRQRVDGVGTSSTGSQGTNRLRNSVRYKPFEVPGQEGNNTVDEFDEAYAKLTNLTNPVMLAHNELKYDYRNDIIFNGYASYDILPNLTVKSVLGITANNARTNIYNGQVTSVARQNANMPVVNINTGENFTLTNSNTITYKQNFGDHKLEVLGGEEMYQSKSTTFNSTVKWIPVDLTVDQAFAGIQKAAPSTNQIQDPPTTSQYENKLISFFGRANYSYKEKFLFTGTLRYDGSNKFLYKNAFGAFPAFAAAWRISQEPFMEDFSFISDLKLRASMGTSGNNRIDNDLFRTTFGTNTSSYAFEEAVTPGLAPPALANPELKWETTVSRNLGLDFTILRNRINGSIDYYYNSTRDLLLSVKVPPTSGYTDQIQNVGKTLNTGIELQLSAVVLNKKDFTWNANFNIAHNRNEIVSLGKDPFGNPLQSYKVQSGWVNAMEDFLVEVGKPVGQYYGYVTDGFYTVDDFDYNPSTKAYTLKADVPNSGEAALGNKAPQPGDLKLKKLTDSKDMKITTDDRTVLGNAQPKFTGGLNQQFTYKNFDLSVFVNWSVGNKEYNANKLEFTTTYQYKDNNMLAIMNDRYKLFDENGQKVTDPTTLSEMNVNAKYWTPSTGNYFLHSFAIEDGSFLRIQNITLGYSLPQSLLKRTKVFSRFRIYATVNNLYTFTKYTGFDPEANTRRSNPLTPGIDYAAYPRSRFFLGGVNVSF</sequence>
<evidence type="ECO:0000256" key="9">
    <source>
        <dbReference type="RuleBase" id="RU003357"/>
    </source>
</evidence>
<reference evidence="13 14" key="1">
    <citation type="submission" date="2021-03" db="EMBL/GenBank/DDBJ databases">
        <title>Assistant Professor.</title>
        <authorList>
            <person name="Huq M.A."/>
        </authorList>
    </citation>
    <scope>NUCLEOTIDE SEQUENCE [LARGE SCALE GENOMIC DNA]</scope>
    <source>
        <strain evidence="13 14">MAH-29</strain>
    </source>
</reference>
<dbReference type="SUPFAM" id="SSF56935">
    <property type="entry name" value="Porins"/>
    <property type="match status" value="1"/>
</dbReference>
<evidence type="ECO:0000256" key="2">
    <source>
        <dbReference type="ARBA" id="ARBA00022448"/>
    </source>
</evidence>
<protein>
    <submittedName>
        <fullName evidence="13">TonB-dependent receptor</fullName>
    </submittedName>
</protein>
<keyword evidence="10" id="KW-0732">Signal</keyword>
<evidence type="ECO:0000256" key="10">
    <source>
        <dbReference type="SAM" id="SignalP"/>
    </source>
</evidence>
<gene>
    <name evidence="13" type="ORF">J7I42_00880</name>
</gene>
<name>A0ABS3YLM8_9BACT</name>
<keyword evidence="2 8" id="KW-0813">Transport</keyword>
<keyword evidence="4 8" id="KW-0812">Transmembrane</keyword>
<dbReference type="Pfam" id="PF07715">
    <property type="entry name" value="Plug"/>
    <property type="match status" value="1"/>
</dbReference>
<dbReference type="InterPro" id="IPR000531">
    <property type="entry name" value="Beta-barrel_TonB"/>
</dbReference>
<dbReference type="NCBIfam" id="TIGR04057">
    <property type="entry name" value="SusC_RagA_signa"/>
    <property type="match status" value="1"/>
</dbReference>
<dbReference type="InterPro" id="IPR036942">
    <property type="entry name" value="Beta-barrel_TonB_sf"/>
</dbReference>
<evidence type="ECO:0000256" key="3">
    <source>
        <dbReference type="ARBA" id="ARBA00022452"/>
    </source>
</evidence>
<evidence type="ECO:0000256" key="4">
    <source>
        <dbReference type="ARBA" id="ARBA00022692"/>
    </source>
</evidence>
<dbReference type="InterPro" id="IPR008969">
    <property type="entry name" value="CarboxyPept-like_regulatory"/>
</dbReference>
<dbReference type="InterPro" id="IPR039426">
    <property type="entry name" value="TonB-dep_rcpt-like"/>
</dbReference>
<keyword evidence="7 8" id="KW-0998">Cell outer membrane</keyword>
<dbReference type="InterPro" id="IPR023996">
    <property type="entry name" value="TonB-dep_OMP_SusC/RagA"/>
</dbReference>
<evidence type="ECO:0000313" key="14">
    <source>
        <dbReference type="Proteomes" id="UP000677244"/>
    </source>
</evidence>
<dbReference type="Gene3D" id="2.60.40.1120">
    <property type="entry name" value="Carboxypeptidase-like, regulatory domain"/>
    <property type="match status" value="1"/>
</dbReference>
<dbReference type="Gene3D" id="2.40.170.20">
    <property type="entry name" value="TonB-dependent receptor, beta-barrel domain"/>
    <property type="match status" value="1"/>
</dbReference>
<dbReference type="PROSITE" id="PS52016">
    <property type="entry name" value="TONB_DEPENDENT_REC_3"/>
    <property type="match status" value="1"/>
</dbReference>
<dbReference type="Gene3D" id="2.170.130.10">
    <property type="entry name" value="TonB-dependent receptor, plug domain"/>
    <property type="match status" value="1"/>
</dbReference>
<evidence type="ECO:0000256" key="7">
    <source>
        <dbReference type="ARBA" id="ARBA00023237"/>
    </source>
</evidence>
<comment type="subcellular location">
    <subcellularLocation>
        <location evidence="1 8">Cell outer membrane</location>
        <topology evidence="1 8">Multi-pass membrane protein</topology>
    </subcellularLocation>
</comment>
<keyword evidence="14" id="KW-1185">Reference proteome</keyword>
<dbReference type="Pfam" id="PF00593">
    <property type="entry name" value="TonB_dep_Rec_b-barrel"/>
    <property type="match status" value="1"/>
</dbReference>
<dbReference type="EMBL" id="JAGHKO010000001">
    <property type="protein sequence ID" value="MBO9198795.1"/>
    <property type="molecule type" value="Genomic_DNA"/>
</dbReference>
<feature type="signal peptide" evidence="10">
    <location>
        <begin position="1"/>
        <end position="20"/>
    </location>
</feature>
<evidence type="ECO:0000259" key="12">
    <source>
        <dbReference type="Pfam" id="PF07715"/>
    </source>
</evidence>
<dbReference type="NCBIfam" id="TIGR04056">
    <property type="entry name" value="OMP_RagA_SusC"/>
    <property type="match status" value="1"/>
</dbReference>
<feature type="domain" description="TonB-dependent receptor-like beta-barrel" evidence="11">
    <location>
        <begin position="393"/>
        <end position="845"/>
    </location>
</feature>
<evidence type="ECO:0000256" key="8">
    <source>
        <dbReference type="PROSITE-ProRule" id="PRU01360"/>
    </source>
</evidence>
<comment type="similarity">
    <text evidence="8 9">Belongs to the TonB-dependent receptor family.</text>
</comment>